<dbReference type="PROSITE" id="PS00061">
    <property type="entry name" value="ADH_SHORT"/>
    <property type="match status" value="1"/>
</dbReference>
<dbReference type="AlphaFoldDB" id="A0A7J3Y084"/>
<evidence type="ECO:0000259" key="1">
    <source>
        <dbReference type="Pfam" id="PF16363"/>
    </source>
</evidence>
<dbReference type="InterPro" id="IPR020904">
    <property type="entry name" value="Sc_DH/Rdtase_CS"/>
</dbReference>
<name>A0A7J3Y084_9CREN</name>
<proteinExistence type="predicted"/>
<feature type="domain" description="NAD(P)-binding" evidence="1">
    <location>
        <begin position="4"/>
        <end position="296"/>
    </location>
</feature>
<evidence type="ECO:0000313" key="2">
    <source>
        <dbReference type="EMBL" id="HHP68404.1"/>
    </source>
</evidence>
<reference evidence="2" key="1">
    <citation type="journal article" date="2020" name="mSystems">
        <title>Genome- and Community-Level Interaction Insights into Carbon Utilization and Element Cycling Functions of Hydrothermarchaeota in Hydrothermal Sediment.</title>
        <authorList>
            <person name="Zhou Z."/>
            <person name="Liu Y."/>
            <person name="Xu W."/>
            <person name="Pan J."/>
            <person name="Luo Z.H."/>
            <person name="Li M."/>
        </authorList>
    </citation>
    <scope>NUCLEOTIDE SEQUENCE [LARGE SCALE GENOMIC DNA]</scope>
    <source>
        <strain evidence="2">SpSt-110</strain>
    </source>
</reference>
<dbReference type="PANTHER" id="PTHR43245">
    <property type="entry name" value="BIFUNCTIONAL POLYMYXIN RESISTANCE PROTEIN ARNA"/>
    <property type="match status" value="1"/>
</dbReference>
<dbReference type="SUPFAM" id="SSF51735">
    <property type="entry name" value="NAD(P)-binding Rossmann-fold domains"/>
    <property type="match status" value="1"/>
</dbReference>
<organism evidence="2">
    <name type="scientific">Thermogladius calderae</name>
    <dbReference type="NCBI Taxonomy" id="1200300"/>
    <lineage>
        <taxon>Archaea</taxon>
        <taxon>Thermoproteota</taxon>
        <taxon>Thermoprotei</taxon>
        <taxon>Desulfurococcales</taxon>
        <taxon>Desulfurococcaceae</taxon>
        <taxon>Thermogladius</taxon>
    </lineage>
</organism>
<accession>A0A7J3Y084</accession>
<sequence length="307" mass="33500">MRVLVTGGAGFIGSHLVRRLVERGYSVRVLDNFSTGSIENIRGVLKSVELVRGDVRDLEIVRRGVEGVEAVVHLAALISVPESVEKPDLYFDVNVKGTYNISKTFRGGVLVFASSSSVYGEPQQLPVSEGHPLNPKSPYAASKIAGEAFTLSFSHTNGYRPVVLRIFNAYGPGQSRAYAGVVSEFVSRVSAGEPPVIYGDGEQTRDFIHVSDVVEAVISAVEREEAKGVYNIGSGREVKIRELARIILEASGRGDLTPIHAPPREGDVRRSCADISRAVRDLGWKPRVRLEDGIRELVEHARKKGRL</sequence>
<dbReference type="Pfam" id="PF16363">
    <property type="entry name" value="GDP_Man_Dehyd"/>
    <property type="match status" value="1"/>
</dbReference>
<dbReference type="Gene3D" id="3.40.50.720">
    <property type="entry name" value="NAD(P)-binding Rossmann-like Domain"/>
    <property type="match status" value="1"/>
</dbReference>
<protein>
    <submittedName>
        <fullName evidence="2">SDR family NAD(P)-dependent oxidoreductase</fullName>
    </submittedName>
</protein>
<comment type="caution">
    <text evidence="2">The sequence shown here is derived from an EMBL/GenBank/DDBJ whole genome shotgun (WGS) entry which is preliminary data.</text>
</comment>
<dbReference type="InterPro" id="IPR016040">
    <property type="entry name" value="NAD(P)-bd_dom"/>
</dbReference>
<gene>
    <name evidence="2" type="ORF">ENM60_06475</name>
</gene>
<dbReference type="InterPro" id="IPR036291">
    <property type="entry name" value="NAD(P)-bd_dom_sf"/>
</dbReference>
<dbReference type="EMBL" id="DRYK01000084">
    <property type="protein sequence ID" value="HHP68404.1"/>
    <property type="molecule type" value="Genomic_DNA"/>
</dbReference>
<dbReference type="PANTHER" id="PTHR43245:SF13">
    <property type="entry name" value="UDP-D-APIOSE_UDP-D-XYLOSE SYNTHASE 2"/>
    <property type="match status" value="1"/>
</dbReference>
<dbReference type="InterPro" id="IPR050177">
    <property type="entry name" value="Lipid_A_modif_metabolic_enz"/>
</dbReference>